<dbReference type="InterPro" id="IPR052342">
    <property type="entry name" value="MCH/BMMD"/>
</dbReference>
<dbReference type="PANTHER" id="PTHR43664:SF1">
    <property type="entry name" value="BETA-METHYLMALYL-COA DEHYDRATASE"/>
    <property type="match status" value="1"/>
</dbReference>
<evidence type="ECO:0000313" key="3">
    <source>
        <dbReference type="Proteomes" id="UP001056291"/>
    </source>
</evidence>
<dbReference type="PANTHER" id="PTHR43664">
    <property type="entry name" value="MONOAMINE OXIDASE-RELATED"/>
    <property type="match status" value="1"/>
</dbReference>
<dbReference type="InterPro" id="IPR002539">
    <property type="entry name" value="MaoC-like_dom"/>
</dbReference>
<keyword evidence="3" id="KW-1185">Reference proteome</keyword>
<feature type="domain" description="MaoC-like" evidence="1">
    <location>
        <begin position="17"/>
        <end position="118"/>
    </location>
</feature>
<dbReference type="Gene3D" id="3.10.129.10">
    <property type="entry name" value="Hotdog Thioesterase"/>
    <property type="match status" value="1"/>
</dbReference>
<evidence type="ECO:0000313" key="2">
    <source>
        <dbReference type="EMBL" id="USG61512.1"/>
    </source>
</evidence>
<dbReference type="Pfam" id="PF01575">
    <property type="entry name" value="MaoC_dehydratas"/>
    <property type="match status" value="1"/>
</dbReference>
<accession>A0ABY4W2U0</accession>
<protein>
    <submittedName>
        <fullName evidence="2">MaoC family dehydratase</fullName>
    </submittedName>
</protein>
<dbReference type="CDD" id="cd03441">
    <property type="entry name" value="R_hydratase_like"/>
    <property type="match status" value="1"/>
</dbReference>
<name>A0ABY4W2U0_9PROT</name>
<dbReference type="InterPro" id="IPR029069">
    <property type="entry name" value="HotDog_dom_sf"/>
</dbReference>
<dbReference type="Proteomes" id="UP001056291">
    <property type="component" value="Chromosome"/>
</dbReference>
<proteinExistence type="predicted"/>
<evidence type="ECO:0000259" key="1">
    <source>
        <dbReference type="Pfam" id="PF01575"/>
    </source>
</evidence>
<reference evidence="2" key="1">
    <citation type="submission" date="2022-06" db="EMBL/GenBank/DDBJ databases">
        <title>Sneathiella actinostolidae sp. nov., isolated from a sea anemonein the Western Pacific Ocean.</title>
        <authorList>
            <person name="Wei M.J."/>
        </authorList>
    </citation>
    <scope>NUCLEOTIDE SEQUENCE</scope>
    <source>
        <strain evidence="2">PHK-P5</strain>
    </source>
</reference>
<organism evidence="2 3">
    <name type="scientific">Sneathiella marina</name>
    <dbReference type="NCBI Taxonomy" id="2950108"/>
    <lineage>
        <taxon>Bacteria</taxon>
        <taxon>Pseudomonadati</taxon>
        <taxon>Pseudomonadota</taxon>
        <taxon>Alphaproteobacteria</taxon>
        <taxon>Sneathiellales</taxon>
        <taxon>Sneathiellaceae</taxon>
        <taxon>Sneathiella</taxon>
    </lineage>
</organism>
<dbReference type="SUPFAM" id="SSF54637">
    <property type="entry name" value="Thioesterase/thiol ester dehydrase-isomerase"/>
    <property type="match status" value="1"/>
</dbReference>
<dbReference type="EMBL" id="CP098747">
    <property type="protein sequence ID" value="USG61512.1"/>
    <property type="molecule type" value="Genomic_DNA"/>
</dbReference>
<dbReference type="RefSeq" id="WP_251934585.1">
    <property type="nucleotide sequence ID" value="NZ_CP098747.1"/>
</dbReference>
<gene>
    <name evidence="2" type="ORF">NBZ79_00790</name>
</gene>
<sequence length="153" mass="17353">MTAQLQFNEIQTGEIITGRPFTVTRETIQAFADASLDYNPLHFDDKYMENTFGKTSFEGVIMHGMQNFALISRTLTDWLLPKGGYHRRLETRWLKPVQLGHTITAKATLTEKKQTDKGFWVLFEIEVTNQLDGLVATGNAMAEFLDVIPGQPE</sequence>